<dbReference type="RefSeq" id="WP_090678719.1">
    <property type="nucleotide sequence ID" value="NZ_FORU01000006.1"/>
</dbReference>
<sequence length="144" mass="16551">MRNSLILLILLTSLFSCITKNEKIEVVEEEKVFVTYELSPMASLMERMYAESLLMKGHIVEKNTNVVVSTDFIKELEFAALTVPSDKDAFFEIQMKEFVDLYTSLESQEVIKKESYNAMIQSCLSCHQVKCTGPIERIKKLIIK</sequence>
<gene>
    <name evidence="1" type="ORF">SAMN04487893_10680</name>
</gene>
<organism evidence="1 2">
    <name type="scientific">Myroides guanonis</name>
    <dbReference type="NCBI Taxonomy" id="1150112"/>
    <lineage>
        <taxon>Bacteria</taxon>
        <taxon>Pseudomonadati</taxon>
        <taxon>Bacteroidota</taxon>
        <taxon>Flavobacteriia</taxon>
        <taxon>Flavobacteriales</taxon>
        <taxon>Flavobacteriaceae</taxon>
        <taxon>Myroides</taxon>
    </lineage>
</organism>
<evidence type="ECO:0000313" key="1">
    <source>
        <dbReference type="EMBL" id="SFJ36175.1"/>
    </source>
</evidence>
<dbReference type="AlphaFoldDB" id="A0A1I3QQM0"/>
<dbReference type="STRING" id="1150112.SAMN04487893_10680"/>
<name>A0A1I3QQM0_9FLAO</name>
<dbReference type="OrthoDB" id="982229at2"/>
<protein>
    <submittedName>
        <fullName evidence="1">Uncharacterized protein</fullName>
    </submittedName>
</protein>
<dbReference type="EMBL" id="FORU01000006">
    <property type="protein sequence ID" value="SFJ36175.1"/>
    <property type="molecule type" value="Genomic_DNA"/>
</dbReference>
<keyword evidence="2" id="KW-1185">Reference proteome</keyword>
<reference evidence="2" key="1">
    <citation type="submission" date="2016-10" db="EMBL/GenBank/DDBJ databases">
        <authorList>
            <person name="Varghese N."/>
            <person name="Submissions S."/>
        </authorList>
    </citation>
    <scope>NUCLEOTIDE SEQUENCE [LARGE SCALE GENOMIC DNA]</scope>
    <source>
        <strain evidence="2">DSM 26542</strain>
    </source>
</reference>
<evidence type="ECO:0000313" key="2">
    <source>
        <dbReference type="Proteomes" id="UP000243887"/>
    </source>
</evidence>
<dbReference type="Proteomes" id="UP000243887">
    <property type="component" value="Unassembled WGS sequence"/>
</dbReference>
<proteinExistence type="predicted"/>
<accession>A0A1I3QQM0</accession>
<dbReference type="PROSITE" id="PS51257">
    <property type="entry name" value="PROKAR_LIPOPROTEIN"/>
    <property type="match status" value="1"/>
</dbReference>